<organism evidence="2 3">
    <name type="scientific">Elliptochloris bilobata</name>
    <dbReference type="NCBI Taxonomy" id="381761"/>
    <lineage>
        <taxon>Eukaryota</taxon>
        <taxon>Viridiplantae</taxon>
        <taxon>Chlorophyta</taxon>
        <taxon>core chlorophytes</taxon>
        <taxon>Trebouxiophyceae</taxon>
        <taxon>Trebouxiophyceae incertae sedis</taxon>
        <taxon>Elliptochloris clade</taxon>
        <taxon>Elliptochloris</taxon>
    </lineage>
</organism>
<dbReference type="Proteomes" id="UP001445335">
    <property type="component" value="Unassembled WGS sequence"/>
</dbReference>
<evidence type="ECO:0000313" key="2">
    <source>
        <dbReference type="EMBL" id="KAK9831855.1"/>
    </source>
</evidence>
<feature type="region of interest" description="Disordered" evidence="1">
    <location>
        <begin position="1"/>
        <end position="26"/>
    </location>
</feature>
<dbReference type="EMBL" id="JALJOU010000044">
    <property type="protein sequence ID" value="KAK9831855.1"/>
    <property type="molecule type" value="Genomic_DNA"/>
</dbReference>
<evidence type="ECO:0000256" key="1">
    <source>
        <dbReference type="SAM" id="MobiDB-lite"/>
    </source>
</evidence>
<keyword evidence="3" id="KW-1185">Reference proteome</keyword>
<gene>
    <name evidence="2" type="ORF">WJX81_002077</name>
</gene>
<proteinExistence type="predicted"/>
<protein>
    <submittedName>
        <fullName evidence="2">Uncharacterized protein</fullName>
    </submittedName>
</protein>
<sequence>MRCSCKSADHGKEPLPPFTYNSSDGRPKATIEQALSMSSAEHMQRGPARPWNLGWQMNERNLVWNDDLKLRLIKRVAAEELGCREEDMEERLQSLQALLPDMVGRLPSMKPKLIAQLASNPQRLANALVQLKRMFPGANPALLVARRPALALQGDLADVDAAGQQLRDLLPGVDVDRLVEAHPSALDVASFRAALDEARRIMPSLDLTAALNANPDVIFGFQRGASLIPYDPAGPDSDPPYEDLPTGC</sequence>
<accession>A0AAW1RCP0</accession>
<reference evidence="2 3" key="1">
    <citation type="journal article" date="2024" name="Nat. Commun.">
        <title>Phylogenomics reveals the evolutionary origins of lichenization in chlorophyte algae.</title>
        <authorList>
            <person name="Puginier C."/>
            <person name="Libourel C."/>
            <person name="Otte J."/>
            <person name="Skaloud P."/>
            <person name="Haon M."/>
            <person name="Grisel S."/>
            <person name="Petersen M."/>
            <person name="Berrin J.G."/>
            <person name="Delaux P.M."/>
            <person name="Dal Grande F."/>
            <person name="Keller J."/>
        </authorList>
    </citation>
    <scope>NUCLEOTIDE SEQUENCE [LARGE SCALE GENOMIC DNA]</scope>
    <source>
        <strain evidence="2 3">SAG 245.80</strain>
    </source>
</reference>
<dbReference type="AlphaFoldDB" id="A0AAW1RCP0"/>
<evidence type="ECO:0000313" key="3">
    <source>
        <dbReference type="Proteomes" id="UP001445335"/>
    </source>
</evidence>
<comment type="caution">
    <text evidence="2">The sequence shown here is derived from an EMBL/GenBank/DDBJ whole genome shotgun (WGS) entry which is preliminary data.</text>
</comment>
<name>A0AAW1RCP0_9CHLO</name>